<comment type="caution">
    <text evidence="1">The sequence shown here is derived from an EMBL/GenBank/DDBJ whole genome shotgun (WGS) entry which is preliminary data.</text>
</comment>
<keyword evidence="2" id="KW-1185">Reference proteome</keyword>
<evidence type="ECO:0000313" key="2">
    <source>
        <dbReference type="Proteomes" id="UP001066276"/>
    </source>
</evidence>
<dbReference type="AlphaFoldDB" id="A0AAV7LVB3"/>
<dbReference type="EMBL" id="JANPWB010000014">
    <property type="protein sequence ID" value="KAJ1095442.1"/>
    <property type="molecule type" value="Genomic_DNA"/>
</dbReference>
<proteinExistence type="predicted"/>
<gene>
    <name evidence="1" type="ORF">NDU88_000605</name>
</gene>
<name>A0AAV7LVB3_PLEWA</name>
<reference evidence="1" key="1">
    <citation type="journal article" date="2022" name="bioRxiv">
        <title>Sequencing and chromosome-scale assembly of the giantPleurodeles waltlgenome.</title>
        <authorList>
            <person name="Brown T."/>
            <person name="Elewa A."/>
            <person name="Iarovenko S."/>
            <person name="Subramanian E."/>
            <person name="Araus A.J."/>
            <person name="Petzold A."/>
            <person name="Susuki M."/>
            <person name="Suzuki K.-i.T."/>
            <person name="Hayashi T."/>
            <person name="Toyoda A."/>
            <person name="Oliveira C."/>
            <person name="Osipova E."/>
            <person name="Leigh N.D."/>
            <person name="Simon A."/>
            <person name="Yun M.H."/>
        </authorList>
    </citation>
    <scope>NUCLEOTIDE SEQUENCE</scope>
    <source>
        <strain evidence="1">20211129_DDA</strain>
        <tissue evidence="1">Liver</tissue>
    </source>
</reference>
<evidence type="ECO:0000313" key="1">
    <source>
        <dbReference type="EMBL" id="KAJ1095442.1"/>
    </source>
</evidence>
<protein>
    <submittedName>
        <fullName evidence="1">Uncharacterized protein</fullName>
    </submittedName>
</protein>
<dbReference type="Proteomes" id="UP001066276">
    <property type="component" value="Chromosome 10"/>
</dbReference>
<organism evidence="1 2">
    <name type="scientific">Pleurodeles waltl</name>
    <name type="common">Iberian ribbed newt</name>
    <dbReference type="NCBI Taxonomy" id="8319"/>
    <lineage>
        <taxon>Eukaryota</taxon>
        <taxon>Metazoa</taxon>
        <taxon>Chordata</taxon>
        <taxon>Craniata</taxon>
        <taxon>Vertebrata</taxon>
        <taxon>Euteleostomi</taxon>
        <taxon>Amphibia</taxon>
        <taxon>Batrachia</taxon>
        <taxon>Caudata</taxon>
        <taxon>Salamandroidea</taxon>
        <taxon>Salamandridae</taxon>
        <taxon>Pleurodelinae</taxon>
        <taxon>Pleurodeles</taxon>
    </lineage>
</organism>
<accession>A0AAV7LVB3</accession>
<sequence length="114" mass="12541">MEPRGQSRGPAFRRRKWPLFIHLARVRAAAPRPRWSARAADLSGRLRPPVSGRTLPWAATRCQAGGIIQGTPGSPWEEMALQGPVSRRKTPAGLYSQHQIHGPIKRLGAPVLPT</sequence>